<sequence length="181" mass="20843">MLSIMQLLKHEVTDFRKKNTELSMEINDVKEQLLSIKVDSSHKLNIVVRVQENIRTDLLEIKSELKFLSDSVTAMPTPNLCNTPDMPQTHQLQEQTDTIISRVVVDAEVTDQKHMDSCVYYICQLALYVENVKYKATTMDSHFQAVIKHLYPHFKKDQNVLLTDTPLINDVTGVRLRLSCP</sequence>
<dbReference type="Proteomes" id="UP000594638">
    <property type="component" value="Unassembled WGS sequence"/>
</dbReference>
<accession>A0A8S0VC21</accession>
<reference evidence="1 2" key="1">
    <citation type="submission" date="2019-12" db="EMBL/GenBank/DDBJ databases">
        <authorList>
            <person name="Alioto T."/>
            <person name="Alioto T."/>
            <person name="Gomez Garrido J."/>
        </authorList>
    </citation>
    <scope>NUCLEOTIDE SEQUENCE [LARGE SCALE GENOMIC DNA]</scope>
</reference>
<name>A0A8S0VC21_OLEEU</name>
<evidence type="ECO:0000313" key="1">
    <source>
        <dbReference type="EMBL" id="CAA3028009.1"/>
    </source>
</evidence>
<proteinExistence type="predicted"/>
<evidence type="ECO:0000313" key="2">
    <source>
        <dbReference type="Proteomes" id="UP000594638"/>
    </source>
</evidence>
<keyword evidence="2" id="KW-1185">Reference proteome</keyword>
<gene>
    <name evidence="1" type="ORF">OLEA9_A047106</name>
</gene>
<dbReference type="AlphaFoldDB" id="A0A8S0VC21"/>
<comment type="caution">
    <text evidence="1">The sequence shown here is derived from an EMBL/GenBank/DDBJ whole genome shotgun (WGS) entry which is preliminary data.</text>
</comment>
<organism evidence="1 2">
    <name type="scientific">Olea europaea subsp. europaea</name>
    <dbReference type="NCBI Taxonomy" id="158383"/>
    <lineage>
        <taxon>Eukaryota</taxon>
        <taxon>Viridiplantae</taxon>
        <taxon>Streptophyta</taxon>
        <taxon>Embryophyta</taxon>
        <taxon>Tracheophyta</taxon>
        <taxon>Spermatophyta</taxon>
        <taxon>Magnoliopsida</taxon>
        <taxon>eudicotyledons</taxon>
        <taxon>Gunneridae</taxon>
        <taxon>Pentapetalae</taxon>
        <taxon>asterids</taxon>
        <taxon>lamiids</taxon>
        <taxon>Lamiales</taxon>
        <taxon>Oleaceae</taxon>
        <taxon>Oleeae</taxon>
        <taxon>Olea</taxon>
    </lineage>
</organism>
<protein>
    <submittedName>
        <fullName evidence="1">Uncharacterized protein</fullName>
    </submittedName>
</protein>
<dbReference type="EMBL" id="CACTIH010009232">
    <property type="protein sequence ID" value="CAA3028009.1"/>
    <property type="molecule type" value="Genomic_DNA"/>
</dbReference>
<dbReference type="Gramene" id="OE9A047106T1">
    <property type="protein sequence ID" value="OE9A047106C1"/>
    <property type="gene ID" value="OE9A047106"/>
</dbReference>